<dbReference type="AlphaFoldDB" id="A0A8J8NG00"/>
<keyword evidence="3" id="KW-1185">Reference proteome</keyword>
<feature type="domain" description="Fibronectin type-III" evidence="1">
    <location>
        <begin position="220"/>
        <end position="322"/>
    </location>
</feature>
<protein>
    <recommendedName>
        <fullName evidence="1">Fibronectin type-III domain-containing protein</fullName>
    </recommendedName>
</protein>
<proteinExistence type="predicted"/>
<dbReference type="Pfam" id="PF00041">
    <property type="entry name" value="fn3"/>
    <property type="match status" value="1"/>
</dbReference>
<comment type="caution">
    <text evidence="2">The sequence shown here is derived from an EMBL/GenBank/DDBJ whole genome shotgun (WGS) entry which is preliminary data.</text>
</comment>
<evidence type="ECO:0000259" key="1">
    <source>
        <dbReference type="PROSITE" id="PS50853"/>
    </source>
</evidence>
<dbReference type="EMBL" id="RRYP01016797">
    <property type="protein sequence ID" value="TNV74602.1"/>
    <property type="molecule type" value="Genomic_DNA"/>
</dbReference>
<dbReference type="Gene3D" id="2.60.40.10">
    <property type="entry name" value="Immunoglobulins"/>
    <property type="match status" value="2"/>
</dbReference>
<dbReference type="InterPro" id="IPR013783">
    <property type="entry name" value="Ig-like_fold"/>
</dbReference>
<sequence length="381" mass="41344">MHSALAASSVSSLSASATCSGITFTWSGNMDYFCYQIKSKANVLSSCLQNSTSKSYFVSTNDLISLYGYYPTQAISWQVIGTDNGDQDNPVTSKTSSSLFYDVPWKNMSTPSQDYVSANSSQKIAWTVDTSPNDLDEGGGTAPIDGYVLELSSDGGTSYSNLATVSGISTNMWFRTIPGTTFAYNTAYKVRVTPKNSCGQGRWFSPVLSWTSVGLPPQIAPTGLTNTLNDGTSLSWTWNAIPDTNNATGGFPITGYKLQWASLNGSCWSGSWCTVVDNLNALTYTQTNQADNEIYNFRVFGINSKGDSTFYSDNVTVATPMVPPYIAPPTLGWQNCSHVRIVWTEPNFYNRGRLPVTNQISISMSPTQPYPCLATPSSTSR</sequence>
<accession>A0A8J8NG00</accession>
<dbReference type="SUPFAM" id="SSF49265">
    <property type="entry name" value="Fibronectin type III"/>
    <property type="match status" value="1"/>
</dbReference>
<evidence type="ECO:0000313" key="3">
    <source>
        <dbReference type="Proteomes" id="UP000785679"/>
    </source>
</evidence>
<dbReference type="PROSITE" id="PS50853">
    <property type="entry name" value="FN3"/>
    <property type="match status" value="1"/>
</dbReference>
<dbReference type="OrthoDB" id="2152335at2759"/>
<organism evidence="2 3">
    <name type="scientific">Halteria grandinella</name>
    <dbReference type="NCBI Taxonomy" id="5974"/>
    <lineage>
        <taxon>Eukaryota</taxon>
        <taxon>Sar</taxon>
        <taxon>Alveolata</taxon>
        <taxon>Ciliophora</taxon>
        <taxon>Intramacronucleata</taxon>
        <taxon>Spirotrichea</taxon>
        <taxon>Stichotrichia</taxon>
        <taxon>Sporadotrichida</taxon>
        <taxon>Halteriidae</taxon>
        <taxon>Halteria</taxon>
    </lineage>
</organism>
<dbReference type="InterPro" id="IPR036116">
    <property type="entry name" value="FN3_sf"/>
</dbReference>
<gene>
    <name evidence="2" type="ORF">FGO68_gene14402</name>
</gene>
<dbReference type="InterPro" id="IPR003961">
    <property type="entry name" value="FN3_dom"/>
</dbReference>
<dbReference type="CDD" id="cd00063">
    <property type="entry name" value="FN3"/>
    <property type="match status" value="1"/>
</dbReference>
<name>A0A8J8NG00_HALGN</name>
<dbReference type="Proteomes" id="UP000785679">
    <property type="component" value="Unassembled WGS sequence"/>
</dbReference>
<evidence type="ECO:0000313" key="2">
    <source>
        <dbReference type="EMBL" id="TNV74602.1"/>
    </source>
</evidence>
<reference evidence="2" key="1">
    <citation type="submission" date="2019-06" db="EMBL/GenBank/DDBJ databases">
        <authorList>
            <person name="Zheng W."/>
        </authorList>
    </citation>
    <scope>NUCLEOTIDE SEQUENCE</scope>
    <source>
        <strain evidence="2">QDHG01</strain>
    </source>
</reference>